<keyword evidence="1" id="KW-1133">Transmembrane helix</keyword>
<reference evidence="2 3" key="1">
    <citation type="submission" date="2017-09" db="EMBL/GenBank/DDBJ databases">
        <title>Bacterial strain isolated from the female urinary microbiota.</title>
        <authorList>
            <person name="Thomas-White K."/>
            <person name="Kumar N."/>
            <person name="Forster S."/>
            <person name="Putonti C."/>
            <person name="Lawley T."/>
            <person name="Wolfe A.J."/>
        </authorList>
    </citation>
    <scope>NUCLEOTIDE SEQUENCE [LARGE SCALE GENOMIC DNA]</scope>
    <source>
        <strain evidence="2 3">UMB1301</strain>
    </source>
</reference>
<protein>
    <submittedName>
        <fullName evidence="2">Bile acid:sodium symporter</fullName>
    </submittedName>
</protein>
<evidence type="ECO:0000256" key="1">
    <source>
        <dbReference type="SAM" id="Phobius"/>
    </source>
</evidence>
<dbReference type="AlphaFoldDB" id="A0A2N6VJ78"/>
<evidence type="ECO:0000313" key="3">
    <source>
        <dbReference type="Proteomes" id="UP000235598"/>
    </source>
</evidence>
<accession>A0A2N6VJ78</accession>
<dbReference type="EMBL" id="PNHK01000300">
    <property type="protein sequence ID" value="PMD04176.1"/>
    <property type="molecule type" value="Genomic_DNA"/>
</dbReference>
<gene>
    <name evidence="2" type="ORF">CJ199_13600</name>
</gene>
<proteinExistence type="predicted"/>
<keyword evidence="1" id="KW-0472">Membrane</keyword>
<dbReference type="Proteomes" id="UP000235598">
    <property type="component" value="Unassembled WGS sequence"/>
</dbReference>
<feature type="transmembrane region" description="Helical" evidence="1">
    <location>
        <begin position="16"/>
        <end position="37"/>
    </location>
</feature>
<evidence type="ECO:0000313" key="2">
    <source>
        <dbReference type="EMBL" id="PMD04176.1"/>
    </source>
</evidence>
<feature type="non-terminal residue" evidence="2">
    <location>
        <position position="43"/>
    </location>
</feature>
<feature type="non-terminal residue" evidence="2">
    <location>
        <position position="1"/>
    </location>
</feature>
<name>A0A2N6VJ78_9MICO</name>
<comment type="caution">
    <text evidence="2">The sequence shown here is derived from an EMBL/GenBank/DDBJ whole genome shotgun (WGS) entry which is preliminary data.</text>
</comment>
<organism evidence="2 3">
    <name type="scientific">Brevibacterium paucivorans</name>
    <dbReference type="NCBI Taxonomy" id="170994"/>
    <lineage>
        <taxon>Bacteria</taxon>
        <taxon>Bacillati</taxon>
        <taxon>Actinomycetota</taxon>
        <taxon>Actinomycetes</taxon>
        <taxon>Micrococcales</taxon>
        <taxon>Brevibacteriaceae</taxon>
        <taxon>Brevibacterium</taxon>
    </lineage>
</organism>
<keyword evidence="1" id="KW-0812">Transmembrane</keyword>
<sequence length="43" mass="4231">AVHTGRAAGDQQTRSARLAVTAFPVLVVLGGLLGVAASDTLVA</sequence>